<evidence type="ECO:0000256" key="1">
    <source>
        <dbReference type="SAM" id="MobiDB-lite"/>
    </source>
</evidence>
<feature type="region of interest" description="Disordered" evidence="1">
    <location>
        <begin position="297"/>
        <end position="325"/>
    </location>
</feature>
<dbReference type="InterPro" id="IPR029005">
    <property type="entry name" value="LIM-bd/SEUSS"/>
</dbReference>
<dbReference type="Pfam" id="PF01803">
    <property type="entry name" value="LIM_bind"/>
    <property type="match status" value="1"/>
</dbReference>
<feature type="region of interest" description="Disordered" evidence="1">
    <location>
        <begin position="676"/>
        <end position="769"/>
    </location>
</feature>
<gene>
    <name evidence="2" type="ORF">LLUT_LOCUS20518</name>
</gene>
<evidence type="ECO:0008006" key="4">
    <source>
        <dbReference type="Google" id="ProtNLM"/>
    </source>
</evidence>
<feature type="region of interest" description="Disordered" evidence="1">
    <location>
        <begin position="1"/>
        <end position="45"/>
    </location>
</feature>
<feature type="region of interest" description="Disordered" evidence="1">
    <location>
        <begin position="117"/>
        <end position="190"/>
    </location>
</feature>
<feature type="compositionally biased region" description="Polar residues" evidence="1">
    <location>
        <begin position="704"/>
        <end position="758"/>
    </location>
</feature>
<name>A0AAV1XCV6_LUPLU</name>
<proteinExistence type="predicted"/>
<dbReference type="PANTHER" id="PTHR10378">
    <property type="entry name" value="LIM DOMAIN-BINDING PROTEIN"/>
    <property type="match status" value="1"/>
</dbReference>
<feature type="compositionally biased region" description="Polar residues" evidence="1">
    <location>
        <begin position="36"/>
        <end position="45"/>
    </location>
</feature>
<feature type="compositionally biased region" description="Polar residues" evidence="1">
    <location>
        <begin position="14"/>
        <end position="26"/>
    </location>
</feature>
<feature type="region of interest" description="Disordered" evidence="1">
    <location>
        <begin position="70"/>
        <end position="96"/>
    </location>
</feature>
<dbReference type="AlphaFoldDB" id="A0AAV1XCV6"/>
<evidence type="ECO:0000313" key="2">
    <source>
        <dbReference type="EMBL" id="CAL0319458.1"/>
    </source>
</evidence>
<dbReference type="EMBL" id="CAXHTB010000014">
    <property type="protein sequence ID" value="CAL0319458.1"/>
    <property type="molecule type" value="Genomic_DNA"/>
</dbReference>
<reference evidence="2 3" key="1">
    <citation type="submission" date="2024-03" db="EMBL/GenBank/DDBJ databases">
        <authorList>
            <person name="Martinez-Hernandez J."/>
        </authorList>
    </citation>
    <scope>NUCLEOTIDE SEQUENCE [LARGE SCALE GENOMIC DNA]</scope>
</reference>
<feature type="region of interest" description="Disordered" evidence="1">
    <location>
        <begin position="232"/>
        <end position="268"/>
    </location>
</feature>
<protein>
    <recommendedName>
        <fullName evidence="4">Transcriptional corepressor SEUSS</fullName>
    </recommendedName>
</protein>
<accession>A0AAV1XCV6</accession>
<dbReference type="Proteomes" id="UP001497480">
    <property type="component" value="Unassembled WGS sequence"/>
</dbReference>
<feature type="compositionally biased region" description="Low complexity" evidence="1">
    <location>
        <begin position="297"/>
        <end position="315"/>
    </location>
</feature>
<feature type="compositionally biased region" description="Low complexity" evidence="1">
    <location>
        <begin position="133"/>
        <end position="173"/>
    </location>
</feature>
<keyword evidence="3" id="KW-1185">Reference proteome</keyword>
<evidence type="ECO:0000313" key="3">
    <source>
        <dbReference type="Proteomes" id="UP001497480"/>
    </source>
</evidence>
<feature type="compositionally biased region" description="Low complexity" evidence="1">
    <location>
        <begin position="676"/>
        <end position="703"/>
    </location>
</feature>
<sequence length="908" mass="98967">MVPPGPPTPIGGAQSVNASHLRSNSGMLGGQGGPVPSQNSFPSLVSPRTQFNNMNILGNMSNATSMLNQSFPNGVPNHGLSGPGSSQRGVIDTGAETDPLSSVANGMNFSNSSPSFVQANMVNAGGSSGQGQGQQFSNSSGNQQLEPQNFQHSQQSMQQFSAPLNTQQQQQQQHFQSIRGGMGGIGSVKLEPQLNNDQLGQQQQHQLQSLRSLPPVKLEPQQLQTMRSLPPVKMEPQHSDQPLFLHQQQQQQQQQQHQQQQQQLLHMSRQSSQAAAQFNLLHQQRILQLQQHQQQQLLKAMPQQRPQFPQQFQQQNMPIRSPVKPSYEPGMCARRLTHYMYQQQHRPEDNNIEFWRKFVAEYFAPNAKKKWCVSLYGSGRQTTGVFPQDVWHCEICNRKPGRGFEATVEVLPRLYKIKYESGTLEELLYVDMPREYHNSSGQIVLDYAKAIQESVFEQLRVVRDGQLRIVFSQDLKICSWEFCARRHEELIPRRLLIPQVSQLGAVAQKYQSLTQSATANISVPELQNNCNMFASSARQLAKALEVPLVNDLGYTKRYVRCLQISEVVNSMKDLIDYSRETGTGPMESLAKFPRRNCGSAGPRGQAQQHEDQLQQQQMLAHNSNGDQTPSSQPSAVQIASNNGIIGMVNINNSITAAPASTTTSTIVGLLHQNSMNSRQNSMNNASSPYGGSSVQIPSPGSSSTMPQAQQNLSSFQAPTPSSSNNPQQASRPSLTSANHMSATNSPANISMQQQQPSLSGEADPGDAQSSVQKFIHEMLMSSQMNGSGGMVGVGSLGNDMKNVNGVLPMSTNTGLNSGNGLMGNGALSSNSGVGVGSYGTMNLGQSAITNGMRAAMGNNSVMNGRGGMASVARDQAMNHQQDLSNQLLGGLGPVNGFNNLQFDWKPSP</sequence>
<feature type="region of interest" description="Disordered" evidence="1">
    <location>
        <begin position="582"/>
        <end position="616"/>
    </location>
</feature>
<comment type="caution">
    <text evidence="2">The sequence shown here is derived from an EMBL/GenBank/DDBJ whole genome shotgun (WGS) entry which is preliminary data.</text>
</comment>
<feature type="compositionally biased region" description="Low complexity" evidence="1">
    <location>
        <begin position="245"/>
        <end position="266"/>
    </location>
</feature>
<organism evidence="2 3">
    <name type="scientific">Lupinus luteus</name>
    <name type="common">European yellow lupine</name>
    <dbReference type="NCBI Taxonomy" id="3873"/>
    <lineage>
        <taxon>Eukaryota</taxon>
        <taxon>Viridiplantae</taxon>
        <taxon>Streptophyta</taxon>
        <taxon>Embryophyta</taxon>
        <taxon>Tracheophyta</taxon>
        <taxon>Spermatophyta</taxon>
        <taxon>Magnoliopsida</taxon>
        <taxon>eudicotyledons</taxon>
        <taxon>Gunneridae</taxon>
        <taxon>Pentapetalae</taxon>
        <taxon>rosids</taxon>
        <taxon>fabids</taxon>
        <taxon>Fabales</taxon>
        <taxon>Fabaceae</taxon>
        <taxon>Papilionoideae</taxon>
        <taxon>50 kb inversion clade</taxon>
        <taxon>genistoids sensu lato</taxon>
        <taxon>core genistoids</taxon>
        <taxon>Genisteae</taxon>
        <taxon>Lupinus</taxon>
    </lineage>
</organism>